<reference evidence="2" key="3">
    <citation type="submission" date="2025-09" db="UniProtKB">
        <authorList>
            <consortium name="Ensembl"/>
        </authorList>
    </citation>
    <scope>IDENTIFICATION</scope>
</reference>
<dbReference type="Ensembl" id="ENSELUT00000088593.1">
    <property type="protein sequence ID" value="ENSELUP00000096750.1"/>
    <property type="gene ID" value="ENSELUG00000035373.1"/>
</dbReference>
<accession>A0AAY5L8C5</accession>
<proteinExistence type="predicted"/>
<protein>
    <submittedName>
        <fullName evidence="2">Uncharacterized protein</fullName>
    </submittedName>
</protein>
<evidence type="ECO:0000256" key="1">
    <source>
        <dbReference type="SAM" id="MobiDB-lite"/>
    </source>
</evidence>
<keyword evidence="3" id="KW-1185">Reference proteome</keyword>
<dbReference type="Pfam" id="PF17719">
    <property type="entry name" value="DUF5564"/>
    <property type="match status" value="1"/>
</dbReference>
<evidence type="ECO:0000313" key="3">
    <source>
        <dbReference type="Proteomes" id="UP000265140"/>
    </source>
</evidence>
<evidence type="ECO:0000313" key="2">
    <source>
        <dbReference type="Ensembl" id="ENSELUP00000096750.1"/>
    </source>
</evidence>
<reference evidence="2 3" key="1">
    <citation type="submission" date="2020-02" db="EMBL/GenBank/DDBJ databases">
        <title>Esox lucius (northern pike) genome, fEsoLuc1, primary haplotype.</title>
        <authorList>
            <person name="Myers G."/>
            <person name="Karagic N."/>
            <person name="Meyer A."/>
            <person name="Pippel M."/>
            <person name="Reichard M."/>
            <person name="Winkler S."/>
            <person name="Tracey A."/>
            <person name="Sims Y."/>
            <person name="Howe K."/>
            <person name="Rhie A."/>
            <person name="Formenti G."/>
            <person name="Durbin R."/>
            <person name="Fedrigo O."/>
            <person name="Jarvis E.D."/>
        </authorList>
    </citation>
    <scope>NUCLEOTIDE SEQUENCE [LARGE SCALE GENOMIC DNA]</scope>
</reference>
<name>A0AAY5L8C5_ESOLU</name>
<reference evidence="2" key="2">
    <citation type="submission" date="2025-08" db="UniProtKB">
        <authorList>
            <consortium name="Ensembl"/>
        </authorList>
    </citation>
    <scope>IDENTIFICATION</scope>
</reference>
<organism evidence="2 3">
    <name type="scientific">Esox lucius</name>
    <name type="common">Northern pike</name>
    <dbReference type="NCBI Taxonomy" id="8010"/>
    <lineage>
        <taxon>Eukaryota</taxon>
        <taxon>Metazoa</taxon>
        <taxon>Chordata</taxon>
        <taxon>Craniata</taxon>
        <taxon>Vertebrata</taxon>
        <taxon>Euteleostomi</taxon>
        <taxon>Actinopterygii</taxon>
        <taxon>Neopterygii</taxon>
        <taxon>Teleostei</taxon>
        <taxon>Protacanthopterygii</taxon>
        <taxon>Esociformes</taxon>
        <taxon>Esocidae</taxon>
        <taxon>Esox</taxon>
    </lineage>
</organism>
<dbReference type="AlphaFoldDB" id="A0AAY5L8C5"/>
<dbReference type="GeneTree" id="ENSGT00390000002615"/>
<dbReference type="Proteomes" id="UP000265140">
    <property type="component" value="Chromosome 14"/>
</dbReference>
<dbReference type="PANTHER" id="PTHR14554">
    <property type="entry name" value="GENE, 49416-RELATED"/>
    <property type="match status" value="1"/>
</dbReference>
<sequence length="148" mass="16993">MQEKNAKYYFHSAWRESGRFSSYHRLHFTLNELGKKLFKRRRILSRDKRKKHMKVGAVVDAGLTTIHHLKKRITSPRANITLSGKKKRKLLKQLQHMEAEKAATEAETPPKKTKTAATQKQPAATVPVSTRRKKGAASLEDVEMAEME</sequence>
<dbReference type="InterPro" id="IPR037691">
    <property type="entry name" value="C11orf98"/>
</dbReference>
<dbReference type="PANTHER" id="PTHR14554:SF1">
    <property type="entry name" value="CHROMOSOME 11 OPEN READING FRAME 98"/>
    <property type="match status" value="1"/>
</dbReference>
<feature type="region of interest" description="Disordered" evidence="1">
    <location>
        <begin position="98"/>
        <end position="148"/>
    </location>
</feature>
<feature type="compositionally biased region" description="Low complexity" evidence="1">
    <location>
        <begin position="115"/>
        <end position="125"/>
    </location>
</feature>
<feature type="compositionally biased region" description="Basic and acidic residues" evidence="1">
    <location>
        <begin position="98"/>
        <end position="110"/>
    </location>
</feature>